<protein>
    <recommendedName>
        <fullName evidence="2">RNA 2',3'-cyclic phosphodiesterase</fullName>
        <shortName evidence="2">RNA 2',3'-CPDase</shortName>
        <ecNumber evidence="2">3.1.4.58</ecNumber>
    </recommendedName>
</protein>
<dbReference type="GO" id="GO:0004113">
    <property type="term" value="F:2',3'-cyclic-nucleotide 3'-phosphodiesterase activity"/>
    <property type="evidence" value="ECO:0007669"/>
    <property type="project" value="InterPro"/>
</dbReference>
<evidence type="ECO:0000256" key="2">
    <source>
        <dbReference type="HAMAP-Rule" id="MF_01940"/>
    </source>
</evidence>
<dbReference type="AlphaFoldDB" id="A0A369UMM6"/>
<dbReference type="RefSeq" id="WP_114845648.1">
    <property type="nucleotide sequence ID" value="NZ_JBHSPE010000005.1"/>
</dbReference>
<comment type="caution">
    <text evidence="4">The sequence shown here is derived from an EMBL/GenBank/DDBJ whole genome shotgun (WGS) entry which is preliminary data.</text>
</comment>
<organism evidence="4 5">
    <name type="scientific">Dyella tabacisoli</name>
    <dbReference type="NCBI Taxonomy" id="2282381"/>
    <lineage>
        <taxon>Bacteria</taxon>
        <taxon>Pseudomonadati</taxon>
        <taxon>Pseudomonadota</taxon>
        <taxon>Gammaproteobacteria</taxon>
        <taxon>Lysobacterales</taxon>
        <taxon>Rhodanobacteraceae</taxon>
        <taxon>Dyella</taxon>
    </lineage>
</organism>
<dbReference type="HAMAP" id="MF_01940">
    <property type="entry name" value="RNA_CPDase"/>
    <property type="match status" value="1"/>
</dbReference>
<dbReference type="InterPro" id="IPR014051">
    <property type="entry name" value="Phosphoesterase_HXTX"/>
</dbReference>
<dbReference type="PANTHER" id="PTHR35561">
    <property type="entry name" value="RNA 2',3'-CYCLIC PHOSPHODIESTERASE"/>
    <property type="match status" value="1"/>
</dbReference>
<dbReference type="InterPro" id="IPR009097">
    <property type="entry name" value="Cyclic_Pdiesterase"/>
</dbReference>
<evidence type="ECO:0000256" key="1">
    <source>
        <dbReference type="ARBA" id="ARBA00022801"/>
    </source>
</evidence>
<accession>A0A369UMM6</accession>
<evidence type="ECO:0000313" key="5">
    <source>
        <dbReference type="Proteomes" id="UP000253782"/>
    </source>
</evidence>
<proteinExistence type="inferred from homology"/>
<dbReference type="Pfam" id="PF02834">
    <property type="entry name" value="LigT_PEase"/>
    <property type="match status" value="1"/>
</dbReference>
<gene>
    <name evidence="4" type="primary">thpR</name>
    <name evidence="4" type="ORF">DVJ77_11555</name>
</gene>
<name>A0A369UMM6_9GAMM</name>
<sequence>MAIKRSVPDAPQLDLLGSEQARSTEIHRLFFALIPDEAVRSQLVGAAQSLRLASNIRARWVNPARYHATLHFLGDHPSLRMDLVNAAKAAADKVRSPSFEWRLDQASGFRGRQPPCVVGGSMTPAPMQQLWQDLRHALTLAGQGRHMERSFTPHITLAYSHGTVLGTTAIEPIVWSVAGFELVHSIVGQAGDSQRTYETLGAWHLADERQKS</sequence>
<dbReference type="InterPro" id="IPR004175">
    <property type="entry name" value="RNA_CPDase"/>
</dbReference>
<feature type="active site" description="Proton donor" evidence="2">
    <location>
        <position position="67"/>
    </location>
</feature>
<reference evidence="4 5" key="1">
    <citation type="submission" date="2018-07" db="EMBL/GenBank/DDBJ databases">
        <title>Dyella tabacisoli L4-6T, whole genome shotgun sequence.</title>
        <authorList>
            <person name="Zhou X.-K."/>
            <person name="Li W.-J."/>
            <person name="Duan Y.-Q."/>
        </authorList>
    </citation>
    <scope>NUCLEOTIDE SEQUENCE [LARGE SCALE GENOMIC DNA]</scope>
    <source>
        <strain evidence="4 5">L4-6</strain>
    </source>
</reference>
<dbReference type="Gene3D" id="3.90.1140.10">
    <property type="entry name" value="Cyclic phosphodiesterase"/>
    <property type="match status" value="1"/>
</dbReference>
<feature type="domain" description="Phosphoesterase HXTX" evidence="3">
    <location>
        <begin position="35"/>
        <end position="115"/>
    </location>
</feature>
<dbReference type="Proteomes" id="UP000253782">
    <property type="component" value="Unassembled WGS sequence"/>
</dbReference>
<dbReference type="PANTHER" id="PTHR35561:SF1">
    <property type="entry name" value="RNA 2',3'-CYCLIC PHOSPHODIESTERASE"/>
    <property type="match status" value="1"/>
</dbReference>
<dbReference type="EMBL" id="QQAH01000009">
    <property type="protein sequence ID" value="RDD81781.1"/>
    <property type="molecule type" value="Genomic_DNA"/>
</dbReference>
<keyword evidence="1 2" id="KW-0378">Hydrolase</keyword>
<dbReference type="NCBIfam" id="TIGR02258">
    <property type="entry name" value="2_5_ligase"/>
    <property type="match status" value="1"/>
</dbReference>
<evidence type="ECO:0000259" key="3">
    <source>
        <dbReference type="Pfam" id="PF02834"/>
    </source>
</evidence>
<feature type="short sequence motif" description="HXTX 2" evidence="2">
    <location>
        <begin position="154"/>
        <end position="157"/>
    </location>
</feature>
<comment type="catalytic activity">
    <reaction evidence="2">
        <text>a 3'-end 2',3'-cyclophospho-ribonucleotide-RNA + H2O = a 3'-end 2'-phospho-ribonucleotide-RNA + H(+)</text>
        <dbReference type="Rhea" id="RHEA:11828"/>
        <dbReference type="Rhea" id="RHEA-COMP:10464"/>
        <dbReference type="Rhea" id="RHEA-COMP:17353"/>
        <dbReference type="ChEBI" id="CHEBI:15377"/>
        <dbReference type="ChEBI" id="CHEBI:15378"/>
        <dbReference type="ChEBI" id="CHEBI:83064"/>
        <dbReference type="ChEBI" id="CHEBI:173113"/>
        <dbReference type="EC" id="3.1.4.58"/>
    </reaction>
</comment>
<dbReference type="OrthoDB" id="7061261at2"/>
<evidence type="ECO:0000313" key="4">
    <source>
        <dbReference type="EMBL" id="RDD81781.1"/>
    </source>
</evidence>
<feature type="active site" description="Proton acceptor" evidence="2">
    <location>
        <position position="154"/>
    </location>
</feature>
<dbReference type="GO" id="GO:0008664">
    <property type="term" value="F:RNA 2',3'-cyclic 3'-phosphodiesterase activity"/>
    <property type="evidence" value="ECO:0007669"/>
    <property type="project" value="UniProtKB-EC"/>
</dbReference>
<comment type="function">
    <text evidence="2">Hydrolyzes RNA 2',3'-cyclic phosphodiester to an RNA 2'-phosphomonoester.</text>
</comment>
<feature type="short sequence motif" description="HXTX 1" evidence="2">
    <location>
        <begin position="67"/>
        <end position="70"/>
    </location>
</feature>
<keyword evidence="5" id="KW-1185">Reference proteome</keyword>
<dbReference type="SUPFAM" id="SSF55144">
    <property type="entry name" value="LigT-like"/>
    <property type="match status" value="1"/>
</dbReference>
<comment type="similarity">
    <text evidence="2">Belongs to the 2H phosphoesterase superfamily. ThpR family.</text>
</comment>
<dbReference type="EC" id="3.1.4.58" evidence="2"/>